<proteinExistence type="predicted"/>
<sequence>MNKKPQDGIARPLDKIVMIYYRLLYWFCDHFGERITDKQYLGHGNISERRGWRMPFKKTVWLDKDYA</sequence>
<dbReference type="AlphaFoldDB" id="A0A6M3LBE2"/>
<organism evidence="1">
    <name type="scientific">viral metagenome</name>
    <dbReference type="NCBI Taxonomy" id="1070528"/>
    <lineage>
        <taxon>unclassified sequences</taxon>
        <taxon>metagenomes</taxon>
        <taxon>organismal metagenomes</taxon>
    </lineage>
</organism>
<accession>A0A6M3LBE2</accession>
<dbReference type="EMBL" id="MT142923">
    <property type="protein sequence ID" value="QJA90591.1"/>
    <property type="molecule type" value="Genomic_DNA"/>
</dbReference>
<reference evidence="1" key="1">
    <citation type="submission" date="2020-03" db="EMBL/GenBank/DDBJ databases">
        <title>The deep terrestrial virosphere.</title>
        <authorList>
            <person name="Holmfeldt K."/>
            <person name="Nilsson E."/>
            <person name="Simone D."/>
            <person name="Lopez-Fernandez M."/>
            <person name="Wu X."/>
            <person name="de Brujin I."/>
            <person name="Lundin D."/>
            <person name="Andersson A."/>
            <person name="Bertilsson S."/>
            <person name="Dopson M."/>
        </authorList>
    </citation>
    <scope>NUCLEOTIDE SEQUENCE</scope>
    <source>
        <strain evidence="1">MM415B03643</strain>
    </source>
</reference>
<gene>
    <name evidence="1" type="ORF">MM415B03643_0009</name>
</gene>
<protein>
    <submittedName>
        <fullName evidence="1">Uncharacterized protein</fullName>
    </submittedName>
</protein>
<name>A0A6M3LBE2_9ZZZZ</name>
<evidence type="ECO:0000313" key="1">
    <source>
        <dbReference type="EMBL" id="QJA90591.1"/>
    </source>
</evidence>